<evidence type="ECO:0000259" key="1">
    <source>
        <dbReference type="Pfam" id="PF13460"/>
    </source>
</evidence>
<dbReference type="AlphaFoldDB" id="A0A1Q8CYN4"/>
<dbReference type="PANTHER" id="PTHR43162:SF1">
    <property type="entry name" value="PRESTALK A DIFFERENTIATION PROTEIN A"/>
    <property type="match status" value="1"/>
</dbReference>
<dbReference type="RefSeq" id="WP_075123501.1">
    <property type="nucleotide sequence ID" value="NZ_MSIE01000001.1"/>
</dbReference>
<dbReference type="EMBL" id="MSIE01000001">
    <property type="protein sequence ID" value="OLF19467.1"/>
    <property type="molecule type" value="Genomic_DNA"/>
</dbReference>
<feature type="domain" description="NAD(P)-binding" evidence="1">
    <location>
        <begin position="7"/>
        <end position="172"/>
    </location>
</feature>
<reference evidence="2 3" key="1">
    <citation type="submission" date="2016-12" db="EMBL/GenBank/DDBJ databases">
        <title>The draft genome sequence of Actinophytocola sp. 11-183.</title>
        <authorList>
            <person name="Wang W."/>
            <person name="Yuan L."/>
        </authorList>
    </citation>
    <scope>NUCLEOTIDE SEQUENCE [LARGE SCALE GENOMIC DNA]</scope>
    <source>
        <strain evidence="2 3">11-183</strain>
    </source>
</reference>
<gene>
    <name evidence="2" type="ORF">BU204_00645</name>
</gene>
<dbReference type="Pfam" id="PF13460">
    <property type="entry name" value="NAD_binding_10"/>
    <property type="match status" value="1"/>
</dbReference>
<dbReference type="InterPro" id="IPR051604">
    <property type="entry name" value="Ergot_Alk_Oxidoreductase"/>
</dbReference>
<proteinExistence type="predicted"/>
<name>A0A1Q8CYN4_9PSEU</name>
<dbReference type="InterPro" id="IPR016040">
    <property type="entry name" value="NAD(P)-bd_dom"/>
</dbReference>
<dbReference type="Proteomes" id="UP000185596">
    <property type="component" value="Unassembled WGS sequence"/>
</dbReference>
<organism evidence="2 3">
    <name type="scientific">Actinophytocola xanthii</name>
    <dbReference type="NCBI Taxonomy" id="1912961"/>
    <lineage>
        <taxon>Bacteria</taxon>
        <taxon>Bacillati</taxon>
        <taxon>Actinomycetota</taxon>
        <taxon>Actinomycetes</taxon>
        <taxon>Pseudonocardiales</taxon>
        <taxon>Pseudonocardiaceae</taxon>
    </lineage>
</organism>
<dbReference type="PANTHER" id="PTHR43162">
    <property type="match status" value="1"/>
</dbReference>
<dbReference type="Gene3D" id="3.40.50.720">
    <property type="entry name" value="NAD(P)-binding Rossmann-like Domain"/>
    <property type="match status" value="1"/>
</dbReference>
<evidence type="ECO:0000313" key="3">
    <source>
        <dbReference type="Proteomes" id="UP000185596"/>
    </source>
</evidence>
<dbReference type="InterPro" id="IPR036291">
    <property type="entry name" value="NAD(P)-bd_dom_sf"/>
</dbReference>
<sequence>MTILVTGATGFVGRHVVAQLADAGHPVRAMTRNPAAARFPDGVEVVRGDLLDPPSVAAVLTDVDRMYLFPEPRTAEEVVGLAVRAGVERIVTLSSGAVGAGLDTDYQLPVEQAVERSGCAWTHLRPGEFASNTLRLWGPSIRAERVVHHHMPDWRGLPIHEADIAAVGVAALLGEGHHGRAYDLTGPERLSAREQVAAIAEALGEEVRLVEVSQEKARDLLLAQGGWAADNANFITGFESYSPTEMPELTAEEWDAAIVPLPTVEEVTGRPPRTFAQWAREHAEDFR</sequence>
<comment type="caution">
    <text evidence="2">The sequence shown here is derived from an EMBL/GenBank/DDBJ whole genome shotgun (WGS) entry which is preliminary data.</text>
</comment>
<dbReference type="SUPFAM" id="SSF51735">
    <property type="entry name" value="NAD(P)-binding Rossmann-fold domains"/>
    <property type="match status" value="1"/>
</dbReference>
<evidence type="ECO:0000313" key="2">
    <source>
        <dbReference type="EMBL" id="OLF19467.1"/>
    </source>
</evidence>
<keyword evidence="3" id="KW-1185">Reference proteome</keyword>
<protein>
    <submittedName>
        <fullName evidence="2">NmrA family transcriptional regulator</fullName>
    </submittedName>
</protein>
<accession>A0A1Q8CYN4</accession>
<dbReference type="STRING" id="1912961.BU204_00645"/>
<dbReference type="OrthoDB" id="3207931at2"/>